<feature type="repeat" description="ANK" evidence="12">
    <location>
        <begin position="595"/>
        <end position="627"/>
    </location>
</feature>
<evidence type="ECO:0000256" key="13">
    <source>
        <dbReference type="SAM" id="Coils"/>
    </source>
</evidence>
<evidence type="ECO:0000256" key="2">
    <source>
        <dbReference type="ARBA" id="ARBA00022448"/>
    </source>
</evidence>
<feature type="repeat" description="ANK" evidence="12">
    <location>
        <begin position="661"/>
        <end position="693"/>
    </location>
</feature>
<feature type="transmembrane region" description="Helical" evidence="14">
    <location>
        <begin position="999"/>
        <end position="1018"/>
    </location>
</feature>
<keyword evidence="4 14" id="KW-0812">Transmembrane</keyword>
<feature type="transmembrane region" description="Helical" evidence="14">
    <location>
        <begin position="962"/>
        <end position="987"/>
    </location>
</feature>
<dbReference type="PRINTS" id="PR01415">
    <property type="entry name" value="ANKYRIN"/>
</dbReference>
<dbReference type="Pfam" id="PF12796">
    <property type="entry name" value="Ank_2"/>
    <property type="match status" value="4"/>
</dbReference>
<feature type="repeat" description="ANK" evidence="12">
    <location>
        <begin position="214"/>
        <end position="246"/>
    </location>
</feature>
<evidence type="ECO:0000259" key="15">
    <source>
        <dbReference type="Pfam" id="PF00520"/>
    </source>
</evidence>
<protein>
    <submittedName>
        <fullName evidence="17">Transient receptor potential cation channel subfamily A member 1-like isoform X1</fullName>
    </submittedName>
</protein>
<evidence type="ECO:0000256" key="12">
    <source>
        <dbReference type="PROSITE-ProRule" id="PRU00023"/>
    </source>
</evidence>
<keyword evidence="6 14" id="KW-1133">Transmembrane helix</keyword>
<feature type="coiled-coil region" evidence="13">
    <location>
        <begin position="1180"/>
        <end position="1207"/>
    </location>
</feature>
<evidence type="ECO:0000256" key="1">
    <source>
        <dbReference type="ARBA" id="ARBA00004141"/>
    </source>
</evidence>
<dbReference type="Proteomes" id="UP001652625">
    <property type="component" value="Chromosome 03"/>
</dbReference>
<feature type="repeat" description="ANK" evidence="12">
    <location>
        <begin position="427"/>
        <end position="459"/>
    </location>
</feature>
<feature type="domain" description="Ion transport" evidence="15">
    <location>
        <begin position="844"/>
        <end position="1102"/>
    </location>
</feature>
<feature type="transmembrane region" description="Helical" evidence="14">
    <location>
        <begin position="837"/>
        <end position="858"/>
    </location>
</feature>
<dbReference type="PANTHER" id="PTHR47143">
    <property type="entry name" value="TRANSIENT RECEPTOR POTENTIAL CATION CHANNEL PROTEIN PAINLESS"/>
    <property type="match status" value="1"/>
</dbReference>
<comment type="subcellular location">
    <subcellularLocation>
        <location evidence="1">Membrane</location>
        <topology evidence="1">Multi-pass membrane protein</topology>
    </subcellularLocation>
</comment>
<gene>
    <name evidence="17" type="primary">LOC136078210</name>
</gene>
<dbReference type="InterPro" id="IPR005821">
    <property type="entry name" value="Ion_trans_dom"/>
</dbReference>
<feature type="repeat" description="ANK" evidence="12">
    <location>
        <begin position="460"/>
        <end position="492"/>
    </location>
</feature>
<evidence type="ECO:0000256" key="8">
    <source>
        <dbReference type="ARBA" id="ARBA00023065"/>
    </source>
</evidence>
<feature type="repeat" description="ANK" evidence="12">
    <location>
        <begin position="561"/>
        <end position="586"/>
    </location>
</feature>
<dbReference type="Gene3D" id="1.10.287.70">
    <property type="match status" value="1"/>
</dbReference>
<dbReference type="SUPFAM" id="SSF48403">
    <property type="entry name" value="Ankyrin repeat"/>
    <property type="match status" value="2"/>
</dbReference>
<dbReference type="InterPro" id="IPR052076">
    <property type="entry name" value="TRP_cation_channel"/>
</dbReference>
<dbReference type="PROSITE" id="PS50297">
    <property type="entry name" value="ANK_REP_REGION"/>
    <property type="match status" value="12"/>
</dbReference>
<evidence type="ECO:0000256" key="3">
    <source>
        <dbReference type="ARBA" id="ARBA00022606"/>
    </source>
</evidence>
<keyword evidence="10" id="KW-0325">Glycoprotein</keyword>
<dbReference type="Pfam" id="PF00520">
    <property type="entry name" value="Ion_trans"/>
    <property type="match status" value="1"/>
</dbReference>
<dbReference type="Pfam" id="PF00023">
    <property type="entry name" value="Ank"/>
    <property type="match status" value="3"/>
</dbReference>
<evidence type="ECO:0000256" key="14">
    <source>
        <dbReference type="SAM" id="Phobius"/>
    </source>
</evidence>
<feature type="repeat" description="ANK" evidence="12">
    <location>
        <begin position="528"/>
        <end position="560"/>
    </location>
</feature>
<keyword evidence="2" id="KW-0813">Transport</keyword>
<evidence type="ECO:0000256" key="5">
    <source>
        <dbReference type="ARBA" id="ARBA00022737"/>
    </source>
</evidence>
<keyword evidence="8" id="KW-0406">Ion transport</keyword>
<dbReference type="PANTHER" id="PTHR47143:SF1">
    <property type="entry name" value="ION_TRANS DOMAIN-CONTAINING PROTEIN"/>
    <property type="match status" value="1"/>
</dbReference>
<feature type="repeat" description="ANK" evidence="12">
    <location>
        <begin position="147"/>
        <end position="179"/>
    </location>
</feature>
<evidence type="ECO:0000313" key="16">
    <source>
        <dbReference type="Proteomes" id="UP001652625"/>
    </source>
</evidence>
<dbReference type="Gene3D" id="1.25.40.20">
    <property type="entry name" value="Ankyrin repeat-containing domain"/>
    <property type="match status" value="6"/>
</dbReference>
<reference evidence="17" key="1">
    <citation type="submission" date="2025-08" db="UniProtKB">
        <authorList>
            <consortium name="RefSeq"/>
        </authorList>
    </citation>
    <scope>IDENTIFICATION</scope>
</reference>
<feature type="repeat" description="ANK" evidence="12">
    <location>
        <begin position="361"/>
        <end position="393"/>
    </location>
</feature>
<dbReference type="GeneID" id="136078210"/>
<keyword evidence="16" id="KW-1185">Reference proteome</keyword>
<keyword evidence="5" id="KW-0677">Repeat</keyword>
<evidence type="ECO:0000256" key="11">
    <source>
        <dbReference type="ARBA" id="ARBA00023303"/>
    </source>
</evidence>
<evidence type="ECO:0000256" key="10">
    <source>
        <dbReference type="ARBA" id="ARBA00023180"/>
    </source>
</evidence>
<sequence length="1223" mass="138268">MNKIRTKLVSIRHFTRDNNNELTKGLVNVNHSAGDTDLPSPTKLKTFFDSIKVKMGLPSTEEDEPDGINETSEFGQSFNLPNQLFDFLNPKAKLTDTNDFYDNSEKFLLHLAAKEGAIDRIKEIVLKDEFKNPMSLEKFINAKDKWNGFTALHLAARYNQVEVADFLIAYKASIDIPDGEDGNTPLLLAAKYGKTNAAKFLIEKGANVITQNNYGSTALHYASRRGNEALVSIILSKKGNVNIPDNNMATPLHLAVIGGYECVVNILIKNGAKVNAKDYKGQQPIHYLAASTKDDIRAEKNKGECLGSPSAIRKITPQRVASSIIGDLFDLLIKGACLKKKYLPERYESKKIKFVNSITVEKETPLHIAACCGNETCLIKLIQVGAKVNSQTESGSTPLHLAAIRGQKRAVKMLLNNKSNIQALDNNLMTPMHRACQYGRLLVVKLLNKRGALLDVKDKNNYTPLMCAVWKGHVEVVKYLIDRDVQIKSTDANNKNVFHIAVQEKKLDVLDLLSELDCIDIMNNVDNEYRTPAHYAAAEGNVQALDILIKKKASIDICEINKRTPLHLAAENGHLSCVKLLISTSAAEVNSTDFQGKTPLHLAVSNNHKKVVNLLIESGADVCLRDKFDLNSLDYAAQCGYDKVAQTLLDNGAFVDACSENGYTPLHHAARSGHVDCITTLLKHGANVQLRTKIENKNCFDLAVENLKKEACMAILNRKRWHEALVLMDNREIETNNYKNGKENEREETYVMEKIIDLVPDIGEVVLNKCITYSKHDKTDLDYFIEYNFEFVDSSPTNCQKQFFAPSLMVNFQRGNLLAHPLIVELINQKWSRMGRWMYLGSFSVYLLFVILLTTFAVTGKMNPIDKLNHPNNTGNDTSNYQTYCKNLPIKGIRFTLSIAIAQILSKLILAIYIGRNYIVNPAKILDFLLYISTALYMVPLIDCKKNPEKMFVDPMALQAGSVSILLAWFKFLIYIENLPFLGLYVVMFKEVLYTLLKVLIIFSILLIGFALSFYSLLDYQPPFGDFSHSIVKTFVMMLGEINYDTIYTAHYIDSDHQSNDFEKNTEISILIFIFFALIMLIAVMNLLLGLAVGDIEAVRKNAYLRVLQRKVYYLNILDQTYPKFIKKYVYQKTYKKKPNIKNLYKKVMLWLAKFHKEVLVDDPAEAKKDLIMREFAANKEAIMKQNKKTKSLLDDLEKQLKRNKKIAKHIASSNLFKHSTYC</sequence>
<feature type="transmembrane region" description="Helical" evidence="14">
    <location>
        <begin position="893"/>
        <end position="913"/>
    </location>
</feature>
<dbReference type="InterPro" id="IPR002110">
    <property type="entry name" value="Ankyrin_rpt"/>
</dbReference>
<accession>A0ABM4BKE7</accession>
<name>A0ABM4BKE7_HYDVU</name>
<evidence type="ECO:0000256" key="9">
    <source>
        <dbReference type="ARBA" id="ARBA00023136"/>
    </source>
</evidence>
<dbReference type="PROSITE" id="PS50088">
    <property type="entry name" value="ANK_REPEAT"/>
    <property type="match status" value="12"/>
</dbReference>
<keyword evidence="9 14" id="KW-0472">Membrane</keyword>
<organism evidence="16 17">
    <name type="scientific">Hydra vulgaris</name>
    <name type="common">Hydra</name>
    <name type="synonym">Hydra attenuata</name>
    <dbReference type="NCBI Taxonomy" id="6087"/>
    <lineage>
        <taxon>Eukaryota</taxon>
        <taxon>Metazoa</taxon>
        <taxon>Cnidaria</taxon>
        <taxon>Hydrozoa</taxon>
        <taxon>Hydroidolina</taxon>
        <taxon>Anthoathecata</taxon>
        <taxon>Aplanulata</taxon>
        <taxon>Hydridae</taxon>
        <taxon>Hydra</taxon>
    </lineage>
</organism>
<dbReference type="RefSeq" id="XP_065649512.1">
    <property type="nucleotide sequence ID" value="XM_065793440.1"/>
</dbReference>
<keyword evidence="13" id="KW-0175">Coiled coil</keyword>
<evidence type="ECO:0000256" key="7">
    <source>
        <dbReference type="ARBA" id="ARBA00023043"/>
    </source>
</evidence>
<evidence type="ECO:0000256" key="6">
    <source>
        <dbReference type="ARBA" id="ARBA00022989"/>
    </source>
</evidence>
<feature type="repeat" description="ANK" evidence="12">
    <location>
        <begin position="394"/>
        <end position="426"/>
    </location>
</feature>
<proteinExistence type="predicted"/>
<evidence type="ECO:0000256" key="4">
    <source>
        <dbReference type="ARBA" id="ARBA00022692"/>
    </source>
</evidence>
<keyword evidence="11" id="KW-0407">Ion channel</keyword>
<feature type="transmembrane region" description="Helical" evidence="14">
    <location>
        <begin position="1068"/>
        <end position="1093"/>
    </location>
</feature>
<keyword evidence="3" id="KW-0716">Sensory transduction</keyword>
<keyword evidence="7 12" id="KW-0040">ANK repeat</keyword>
<dbReference type="InterPro" id="IPR036770">
    <property type="entry name" value="Ankyrin_rpt-contain_sf"/>
</dbReference>
<feature type="repeat" description="ANK" evidence="12">
    <location>
        <begin position="181"/>
        <end position="213"/>
    </location>
</feature>
<feature type="repeat" description="ANK" evidence="12">
    <location>
        <begin position="247"/>
        <end position="279"/>
    </location>
</feature>
<dbReference type="SMART" id="SM00248">
    <property type="entry name" value="ANK"/>
    <property type="match status" value="15"/>
</dbReference>
<evidence type="ECO:0000313" key="17">
    <source>
        <dbReference type="RefSeq" id="XP_065649512.1"/>
    </source>
</evidence>